<reference evidence="1" key="1">
    <citation type="submission" date="2014-05" db="EMBL/GenBank/DDBJ databases">
        <authorList>
            <person name="Chronopoulou M."/>
        </authorList>
    </citation>
    <scope>NUCLEOTIDE SEQUENCE</scope>
    <source>
        <tissue evidence="1">Whole organism</tissue>
    </source>
</reference>
<feature type="non-terminal residue" evidence="1">
    <location>
        <position position="1"/>
    </location>
</feature>
<proteinExistence type="predicted"/>
<organism evidence="1">
    <name type="scientific">Lepeophtheirus salmonis</name>
    <name type="common">Salmon louse</name>
    <name type="synonym">Caligus salmonis</name>
    <dbReference type="NCBI Taxonomy" id="72036"/>
    <lineage>
        <taxon>Eukaryota</taxon>
        <taxon>Metazoa</taxon>
        <taxon>Ecdysozoa</taxon>
        <taxon>Arthropoda</taxon>
        <taxon>Crustacea</taxon>
        <taxon>Multicrustacea</taxon>
        <taxon>Hexanauplia</taxon>
        <taxon>Copepoda</taxon>
        <taxon>Siphonostomatoida</taxon>
        <taxon>Caligidae</taxon>
        <taxon>Lepeophtheirus</taxon>
    </lineage>
</organism>
<dbReference type="EMBL" id="HACA01006148">
    <property type="protein sequence ID" value="CDW23509.1"/>
    <property type="molecule type" value="Transcribed_RNA"/>
</dbReference>
<accession>A0A0K2TBR4</accession>
<evidence type="ECO:0000313" key="1">
    <source>
        <dbReference type="EMBL" id="CDW23509.1"/>
    </source>
</evidence>
<dbReference type="AlphaFoldDB" id="A0A0K2TBR4"/>
<protein>
    <submittedName>
        <fullName evidence="1">Uncharacterized protein</fullName>
    </submittedName>
</protein>
<name>A0A0K2TBR4_LEPSM</name>
<sequence>VLLRATNDPCVRLFFGLYFGNRILNLEKNISNSLFVEEKIYFFRLECLIFVLFSLN</sequence>